<keyword evidence="4" id="KW-0653">Protein transport</keyword>
<dbReference type="InterPro" id="IPR003369">
    <property type="entry name" value="TatA/B/E"/>
</dbReference>
<dbReference type="Pfam" id="PF02416">
    <property type="entry name" value="TatA_B_E"/>
    <property type="match status" value="1"/>
</dbReference>
<proteinExistence type="predicted"/>
<reference evidence="8" key="2">
    <citation type="submission" date="2020-09" db="EMBL/GenBank/DDBJ databases">
        <authorList>
            <person name="Sun Q."/>
            <person name="Sedlacek I."/>
        </authorList>
    </citation>
    <scope>NUCLEOTIDE SEQUENCE</scope>
    <source>
        <strain evidence="8">CCM 7905</strain>
    </source>
</reference>
<accession>A0A917FS36</accession>
<reference evidence="8" key="1">
    <citation type="journal article" date="2014" name="Int. J. Syst. Evol. Microbiol.">
        <title>Complete genome sequence of Corynebacterium casei LMG S-19264T (=DSM 44701T), isolated from a smear-ripened cheese.</title>
        <authorList>
            <consortium name="US DOE Joint Genome Institute (JGI-PGF)"/>
            <person name="Walter F."/>
            <person name="Albersmeier A."/>
            <person name="Kalinowski J."/>
            <person name="Ruckert C."/>
        </authorList>
    </citation>
    <scope>NUCLEOTIDE SEQUENCE</scope>
    <source>
        <strain evidence="8">CCM 7905</strain>
    </source>
</reference>
<dbReference type="EMBL" id="BMCU01000002">
    <property type="protein sequence ID" value="GGG03143.1"/>
    <property type="molecule type" value="Genomic_DNA"/>
</dbReference>
<evidence type="ECO:0000256" key="1">
    <source>
        <dbReference type="ARBA" id="ARBA00004167"/>
    </source>
</evidence>
<keyword evidence="2" id="KW-0813">Transport</keyword>
<gene>
    <name evidence="8" type="ORF">GCM10007304_16490</name>
</gene>
<evidence type="ECO:0000256" key="3">
    <source>
        <dbReference type="ARBA" id="ARBA00022692"/>
    </source>
</evidence>
<comment type="subcellular location">
    <subcellularLocation>
        <location evidence="1">Membrane</location>
        <topology evidence="1">Single-pass membrane protein</topology>
    </subcellularLocation>
</comment>
<keyword evidence="3" id="KW-0812">Transmembrane</keyword>
<evidence type="ECO:0000256" key="2">
    <source>
        <dbReference type="ARBA" id="ARBA00022448"/>
    </source>
</evidence>
<protein>
    <recommendedName>
        <fullName evidence="10">Preprotein translocase</fullName>
    </recommendedName>
</protein>
<keyword evidence="6" id="KW-0811">Translocation</keyword>
<name>A0A917FS36_9NOCA</name>
<keyword evidence="5" id="KW-1133">Transmembrane helix</keyword>
<organism evidence="8 9">
    <name type="scientific">Rhodococcoides trifolii</name>
    <dbReference type="NCBI Taxonomy" id="908250"/>
    <lineage>
        <taxon>Bacteria</taxon>
        <taxon>Bacillati</taxon>
        <taxon>Actinomycetota</taxon>
        <taxon>Actinomycetes</taxon>
        <taxon>Mycobacteriales</taxon>
        <taxon>Nocardiaceae</taxon>
        <taxon>Rhodococcoides</taxon>
    </lineage>
</organism>
<dbReference type="RefSeq" id="WP_188544338.1">
    <property type="nucleotide sequence ID" value="NZ_BMCU01000002.1"/>
</dbReference>
<dbReference type="PRINTS" id="PR01506">
    <property type="entry name" value="TATBPROTEIN"/>
</dbReference>
<keyword evidence="9" id="KW-1185">Reference proteome</keyword>
<dbReference type="Proteomes" id="UP000654257">
    <property type="component" value="Unassembled WGS sequence"/>
</dbReference>
<keyword evidence="7" id="KW-0472">Membrane</keyword>
<evidence type="ECO:0008006" key="10">
    <source>
        <dbReference type="Google" id="ProtNLM"/>
    </source>
</evidence>
<dbReference type="AlphaFoldDB" id="A0A917FS36"/>
<evidence type="ECO:0000256" key="4">
    <source>
        <dbReference type="ARBA" id="ARBA00022927"/>
    </source>
</evidence>
<evidence type="ECO:0000256" key="5">
    <source>
        <dbReference type="ARBA" id="ARBA00022989"/>
    </source>
</evidence>
<evidence type="ECO:0000313" key="8">
    <source>
        <dbReference type="EMBL" id="GGG03143.1"/>
    </source>
</evidence>
<evidence type="ECO:0000256" key="6">
    <source>
        <dbReference type="ARBA" id="ARBA00023010"/>
    </source>
</evidence>
<evidence type="ECO:0000256" key="7">
    <source>
        <dbReference type="ARBA" id="ARBA00023136"/>
    </source>
</evidence>
<sequence length="173" mass="18993">MFGLTIEKLFIVAIIGGLVLGPSRLPDYAHQLTRAIRALKNFVETTHTAAEHEMGMPLRRSQWQSLDLQQYDPRRIVRDALQDTTAKTDVTDVTEQAARVRPGQKYIITGTTSHPVRTLIASLPADDPRRIAADVGQSTSSIGDDAPHTVELQSVELQSVGLQSKVQPSEKVA</sequence>
<dbReference type="Gene3D" id="1.20.5.3310">
    <property type="match status" value="1"/>
</dbReference>
<evidence type="ECO:0000313" key="9">
    <source>
        <dbReference type="Proteomes" id="UP000654257"/>
    </source>
</evidence>
<comment type="caution">
    <text evidence="8">The sequence shown here is derived from an EMBL/GenBank/DDBJ whole genome shotgun (WGS) entry which is preliminary data.</text>
</comment>